<accession>A0A1F5WG77</accession>
<proteinExistence type="predicted"/>
<organism evidence="2 3">
    <name type="scientific">Candidatus Giovannonibacteria bacterium RIFCSPHIGHO2_02_FULL_46_20</name>
    <dbReference type="NCBI Taxonomy" id="1798338"/>
    <lineage>
        <taxon>Bacteria</taxon>
        <taxon>Candidatus Giovannoniibacteriota</taxon>
    </lineage>
</organism>
<dbReference type="EMBL" id="MFHQ01000013">
    <property type="protein sequence ID" value="OGF74580.1"/>
    <property type="molecule type" value="Genomic_DNA"/>
</dbReference>
<comment type="caution">
    <text evidence="2">The sequence shown here is derived from an EMBL/GenBank/DDBJ whole genome shotgun (WGS) entry which is preliminary data.</text>
</comment>
<keyword evidence="1" id="KW-0812">Transmembrane</keyword>
<name>A0A1F5WG77_9BACT</name>
<keyword evidence="1" id="KW-0472">Membrane</keyword>
<dbReference type="InterPro" id="IPR043993">
    <property type="entry name" value="T4SS_pilin"/>
</dbReference>
<protein>
    <submittedName>
        <fullName evidence="2">Uncharacterized protein</fullName>
    </submittedName>
</protein>
<evidence type="ECO:0000313" key="2">
    <source>
        <dbReference type="EMBL" id="OGF74580.1"/>
    </source>
</evidence>
<dbReference type="AlphaFoldDB" id="A0A1F5WG77"/>
<evidence type="ECO:0000256" key="1">
    <source>
        <dbReference type="SAM" id="Phobius"/>
    </source>
</evidence>
<evidence type="ECO:0000313" key="3">
    <source>
        <dbReference type="Proteomes" id="UP000178406"/>
    </source>
</evidence>
<feature type="transmembrane region" description="Helical" evidence="1">
    <location>
        <begin position="57"/>
        <end position="81"/>
    </location>
</feature>
<keyword evidence="1" id="KW-1133">Transmembrane helix</keyword>
<reference evidence="2 3" key="1">
    <citation type="journal article" date="2016" name="Nat. Commun.">
        <title>Thousands of microbial genomes shed light on interconnected biogeochemical processes in an aquifer system.</title>
        <authorList>
            <person name="Anantharaman K."/>
            <person name="Brown C.T."/>
            <person name="Hug L.A."/>
            <person name="Sharon I."/>
            <person name="Castelle C.J."/>
            <person name="Probst A.J."/>
            <person name="Thomas B.C."/>
            <person name="Singh A."/>
            <person name="Wilkins M.J."/>
            <person name="Karaoz U."/>
            <person name="Brodie E.L."/>
            <person name="Williams K.H."/>
            <person name="Hubbard S.S."/>
            <person name="Banfield J.F."/>
        </authorList>
    </citation>
    <scope>NUCLEOTIDE SEQUENCE [LARGE SCALE GENOMIC DNA]</scope>
</reference>
<feature type="transmembrane region" description="Helical" evidence="1">
    <location>
        <begin position="16"/>
        <end position="37"/>
    </location>
</feature>
<sequence>MGEFTIEYIFARAGEILSMTLGLLVVVAFLVFIWGVIQYVIAKGDEKKLAEGKQVMIYGIIGLTVIVALWGILALIIFTIFGEAPANPFEFTIPPEIAP</sequence>
<gene>
    <name evidence="2" type="ORF">A3J56_03385</name>
</gene>
<dbReference type="Proteomes" id="UP000178406">
    <property type="component" value="Unassembled WGS sequence"/>
</dbReference>
<dbReference type="Pfam" id="PF18895">
    <property type="entry name" value="T4SS_pilin"/>
    <property type="match status" value="1"/>
</dbReference>